<evidence type="ECO:0008006" key="3">
    <source>
        <dbReference type="Google" id="ProtNLM"/>
    </source>
</evidence>
<evidence type="ECO:0000313" key="2">
    <source>
        <dbReference type="Proteomes" id="UP001054945"/>
    </source>
</evidence>
<sequence length="87" mass="9934">MRFLCRVNTSVICETGRIRKRFLTNVTGAQFLTTVNTHMILDNPLGKKFWASVAHVRSLKCVNMLVTGEGRRARKCLLADTIYVPFF</sequence>
<reference evidence="1 2" key="1">
    <citation type="submission" date="2021-06" db="EMBL/GenBank/DDBJ databases">
        <title>Caerostris extrusa draft genome.</title>
        <authorList>
            <person name="Kono N."/>
            <person name="Arakawa K."/>
        </authorList>
    </citation>
    <scope>NUCLEOTIDE SEQUENCE [LARGE SCALE GENOMIC DNA]</scope>
</reference>
<organism evidence="1 2">
    <name type="scientific">Caerostris extrusa</name>
    <name type="common">Bark spider</name>
    <name type="synonym">Caerostris bankana</name>
    <dbReference type="NCBI Taxonomy" id="172846"/>
    <lineage>
        <taxon>Eukaryota</taxon>
        <taxon>Metazoa</taxon>
        <taxon>Ecdysozoa</taxon>
        <taxon>Arthropoda</taxon>
        <taxon>Chelicerata</taxon>
        <taxon>Arachnida</taxon>
        <taxon>Araneae</taxon>
        <taxon>Araneomorphae</taxon>
        <taxon>Entelegynae</taxon>
        <taxon>Araneoidea</taxon>
        <taxon>Araneidae</taxon>
        <taxon>Caerostris</taxon>
    </lineage>
</organism>
<dbReference type="Proteomes" id="UP001054945">
    <property type="component" value="Unassembled WGS sequence"/>
</dbReference>
<accession>A0AAV4T7C1</accession>
<name>A0AAV4T7C1_CAEEX</name>
<evidence type="ECO:0000313" key="1">
    <source>
        <dbReference type="EMBL" id="GIY40602.1"/>
    </source>
</evidence>
<dbReference type="AlphaFoldDB" id="A0AAV4T7C1"/>
<proteinExistence type="predicted"/>
<keyword evidence="2" id="KW-1185">Reference proteome</keyword>
<dbReference type="EMBL" id="BPLR01010632">
    <property type="protein sequence ID" value="GIY40602.1"/>
    <property type="molecule type" value="Genomic_DNA"/>
</dbReference>
<comment type="caution">
    <text evidence="1">The sequence shown here is derived from an EMBL/GenBank/DDBJ whole genome shotgun (WGS) entry which is preliminary data.</text>
</comment>
<gene>
    <name evidence="1" type="ORF">CEXT_732131</name>
</gene>
<protein>
    <recommendedName>
        <fullName evidence="3">Ribosomal protein L14</fullName>
    </recommendedName>
</protein>